<evidence type="ECO:0000256" key="3">
    <source>
        <dbReference type="ARBA" id="ARBA00023002"/>
    </source>
</evidence>
<gene>
    <name evidence="5" type="ORF">OIDMADRAFT_184800</name>
</gene>
<dbReference type="PANTHER" id="PTHR47706">
    <property type="entry name" value="NMRA-LIKE FAMILY PROTEIN"/>
    <property type="match status" value="1"/>
</dbReference>
<keyword evidence="2" id="KW-0521">NADP</keyword>
<feature type="domain" description="NmrA-like" evidence="4">
    <location>
        <begin position="3"/>
        <end position="266"/>
    </location>
</feature>
<dbReference type="Gene3D" id="3.90.25.10">
    <property type="entry name" value="UDP-galactose 4-epimerase, domain 1"/>
    <property type="match status" value="1"/>
</dbReference>
<dbReference type="EMBL" id="KN832897">
    <property type="protein sequence ID" value="KIM93294.1"/>
    <property type="molecule type" value="Genomic_DNA"/>
</dbReference>
<dbReference type="SUPFAM" id="SSF51735">
    <property type="entry name" value="NAD(P)-binding Rossmann-fold domains"/>
    <property type="match status" value="1"/>
</dbReference>
<comment type="similarity">
    <text evidence="1">Belongs to the NmrA-type oxidoreductase family. Isoflavone reductase subfamily.</text>
</comment>
<dbReference type="HOGENOM" id="CLU_044876_0_0_1"/>
<evidence type="ECO:0000256" key="2">
    <source>
        <dbReference type="ARBA" id="ARBA00022857"/>
    </source>
</evidence>
<dbReference type="PANTHER" id="PTHR47706:SF4">
    <property type="entry name" value="NMRA-LIKE DOMAIN-CONTAINING PROTEIN"/>
    <property type="match status" value="1"/>
</dbReference>
<dbReference type="InterPro" id="IPR008030">
    <property type="entry name" value="NmrA-like"/>
</dbReference>
<dbReference type="InParanoid" id="A0A0C3GPG0"/>
<dbReference type="GO" id="GO:0016491">
    <property type="term" value="F:oxidoreductase activity"/>
    <property type="evidence" value="ECO:0007669"/>
    <property type="project" value="UniProtKB-KW"/>
</dbReference>
<organism evidence="5 6">
    <name type="scientific">Oidiodendron maius (strain Zn)</name>
    <dbReference type="NCBI Taxonomy" id="913774"/>
    <lineage>
        <taxon>Eukaryota</taxon>
        <taxon>Fungi</taxon>
        <taxon>Dikarya</taxon>
        <taxon>Ascomycota</taxon>
        <taxon>Pezizomycotina</taxon>
        <taxon>Leotiomycetes</taxon>
        <taxon>Leotiomycetes incertae sedis</taxon>
        <taxon>Myxotrichaceae</taxon>
        <taxon>Oidiodendron</taxon>
    </lineage>
</organism>
<sequence>MAVVVVAGGLGDLGRPITDALFESGKYEVYIMSRKIVDNNLNSERISPLTGKGYLPIIQTDYSSEDSLAEQLIAKNANVVICAFPMDSDSVCDAQLRLIRAADKCLCVRRFVPSEFNVEYNVGDDVLPYPEKRFHLTARQELAKTSMLEYAYIYPGMFMDYFGMPQVASSLRPLCFCVDPASGQAVLPGDGEGRMSMTFTTDAARYVVLALELDKWPRIMTTVTSTVSMNDLVRLYEKSLGRKLQVRYQPVEKLLKHDTIDLPINVTIAKDYPDRFPQGIRGIVADLEAAVALGGYDLGKLGEHLDLVKAFEGKAPAPKRIEDLIEEAWKPVSIQ</sequence>
<keyword evidence="3" id="KW-0560">Oxidoreductase</keyword>
<evidence type="ECO:0000313" key="6">
    <source>
        <dbReference type="Proteomes" id="UP000054321"/>
    </source>
</evidence>
<reference evidence="5 6" key="1">
    <citation type="submission" date="2014-04" db="EMBL/GenBank/DDBJ databases">
        <authorList>
            <consortium name="DOE Joint Genome Institute"/>
            <person name="Kuo A."/>
            <person name="Martino E."/>
            <person name="Perotto S."/>
            <person name="Kohler A."/>
            <person name="Nagy L.G."/>
            <person name="Floudas D."/>
            <person name="Copeland A."/>
            <person name="Barry K.W."/>
            <person name="Cichocki N."/>
            <person name="Veneault-Fourrey C."/>
            <person name="LaButti K."/>
            <person name="Lindquist E.A."/>
            <person name="Lipzen A."/>
            <person name="Lundell T."/>
            <person name="Morin E."/>
            <person name="Murat C."/>
            <person name="Sun H."/>
            <person name="Tunlid A."/>
            <person name="Henrissat B."/>
            <person name="Grigoriev I.V."/>
            <person name="Hibbett D.S."/>
            <person name="Martin F."/>
            <person name="Nordberg H.P."/>
            <person name="Cantor M.N."/>
            <person name="Hua S.X."/>
        </authorList>
    </citation>
    <scope>NUCLEOTIDE SEQUENCE [LARGE SCALE GENOMIC DNA]</scope>
    <source>
        <strain evidence="5 6">Zn</strain>
    </source>
</reference>
<dbReference type="Pfam" id="PF05368">
    <property type="entry name" value="NmrA"/>
    <property type="match status" value="1"/>
</dbReference>
<keyword evidence="6" id="KW-1185">Reference proteome</keyword>
<name>A0A0C3GPG0_OIDMZ</name>
<dbReference type="Gene3D" id="3.40.50.720">
    <property type="entry name" value="NAD(P)-binding Rossmann-like Domain"/>
    <property type="match status" value="1"/>
</dbReference>
<protein>
    <recommendedName>
        <fullName evidence="4">NmrA-like domain-containing protein</fullName>
    </recommendedName>
</protein>
<dbReference type="InterPro" id="IPR036291">
    <property type="entry name" value="NAD(P)-bd_dom_sf"/>
</dbReference>
<dbReference type="OrthoDB" id="419598at2759"/>
<dbReference type="STRING" id="913774.A0A0C3GPG0"/>
<dbReference type="Proteomes" id="UP000054321">
    <property type="component" value="Unassembled WGS sequence"/>
</dbReference>
<evidence type="ECO:0000313" key="5">
    <source>
        <dbReference type="EMBL" id="KIM93294.1"/>
    </source>
</evidence>
<accession>A0A0C3GPG0</accession>
<evidence type="ECO:0000259" key="4">
    <source>
        <dbReference type="Pfam" id="PF05368"/>
    </source>
</evidence>
<evidence type="ECO:0000256" key="1">
    <source>
        <dbReference type="ARBA" id="ARBA00005725"/>
    </source>
</evidence>
<dbReference type="InterPro" id="IPR051609">
    <property type="entry name" value="NmrA/Isoflavone_reductase-like"/>
</dbReference>
<reference evidence="6" key="2">
    <citation type="submission" date="2015-01" db="EMBL/GenBank/DDBJ databases">
        <title>Evolutionary Origins and Diversification of the Mycorrhizal Mutualists.</title>
        <authorList>
            <consortium name="DOE Joint Genome Institute"/>
            <consortium name="Mycorrhizal Genomics Consortium"/>
            <person name="Kohler A."/>
            <person name="Kuo A."/>
            <person name="Nagy L.G."/>
            <person name="Floudas D."/>
            <person name="Copeland A."/>
            <person name="Barry K.W."/>
            <person name="Cichocki N."/>
            <person name="Veneault-Fourrey C."/>
            <person name="LaButti K."/>
            <person name="Lindquist E.A."/>
            <person name="Lipzen A."/>
            <person name="Lundell T."/>
            <person name="Morin E."/>
            <person name="Murat C."/>
            <person name="Riley R."/>
            <person name="Ohm R."/>
            <person name="Sun H."/>
            <person name="Tunlid A."/>
            <person name="Henrissat B."/>
            <person name="Grigoriev I.V."/>
            <person name="Hibbett D.S."/>
            <person name="Martin F."/>
        </authorList>
    </citation>
    <scope>NUCLEOTIDE SEQUENCE [LARGE SCALE GENOMIC DNA]</scope>
    <source>
        <strain evidence="6">Zn</strain>
    </source>
</reference>
<proteinExistence type="inferred from homology"/>
<dbReference type="AlphaFoldDB" id="A0A0C3GPG0"/>